<gene>
    <name evidence="2" type="ORF">FF125_10220</name>
</gene>
<evidence type="ECO:0000313" key="2">
    <source>
        <dbReference type="EMBL" id="QCX38791.1"/>
    </source>
</evidence>
<proteinExistence type="predicted"/>
<protein>
    <submittedName>
        <fullName evidence="2">Uncharacterized protein</fullName>
    </submittedName>
</protein>
<accession>A0A5B7TTZ8</accession>
<dbReference type="AlphaFoldDB" id="A0A5B7TTZ8"/>
<keyword evidence="1" id="KW-1133">Transmembrane helix</keyword>
<evidence type="ECO:0000256" key="1">
    <source>
        <dbReference type="SAM" id="Phobius"/>
    </source>
</evidence>
<dbReference type="EMBL" id="CP040749">
    <property type="protein sequence ID" value="QCX38791.1"/>
    <property type="molecule type" value="Genomic_DNA"/>
</dbReference>
<keyword evidence="3" id="KW-1185">Reference proteome</keyword>
<organism evidence="2 3">
    <name type="scientific">Aureibaculum algae</name>
    <dbReference type="NCBI Taxonomy" id="2584122"/>
    <lineage>
        <taxon>Bacteria</taxon>
        <taxon>Pseudomonadati</taxon>
        <taxon>Bacteroidota</taxon>
        <taxon>Flavobacteriia</taxon>
        <taxon>Flavobacteriales</taxon>
        <taxon>Flavobacteriaceae</taxon>
        <taxon>Aureibaculum</taxon>
    </lineage>
</organism>
<dbReference type="Proteomes" id="UP000306229">
    <property type="component" value="Chromosome"/>
</dbReference>
<feature type="transmembrane region" description="Helical" evidence="1">
    <location>
        <begin position="35"/>
        <end position="58"/>
    </location>
</feature>
<dbReference type="KEGG" id="fbe:FF125_10220"/>
<feature type="transmembrane region" description="Helical" evidence="1">
    <location>
        <begin position="6"/>
        <end position="23"/>
    </location>
</feature>
<dbReference type="RefSeq" id="WP_138949675.1">
    <property type="nucleotide sequence ID" value="NZ_CP040749.1"/>
</dbReference>
<evidence type="ECO:0000313" key="3">
    <source>
        <dbReference type="Proteomes" id="UP000306229"/>
    </source>
</evidence>
<name>A0A5B7TTZ8_9FLAO</name>
<keyword evidence="1" id="KW-0472">Membrane</keyword>
<reference evidence="2 3" key="1">
    <citation type="submission" date="2019-05" db="EMBL/GenBank/DDBJ databases">
        <title>Algicella ahnfeltiae gen. nov., sp. nov., a novel marine bacterium of the family Flavobacteriaceae isolated from a red alga.</title>
        <authorList>
            <person name="Nedashkovskaya O.I."/>
            <person name="Kukhlevskiy A.D."/>
            <person name="Kim S.-G."/>
            <person name="Zhukova N.V."/>
            <person name="Mikhailov V.V."/>
        </authorList>
    </citation>
    <scope>NUCLEOTIDE SEQUENCE [LARGE SCALE GENOMIC DNA]</scope>
    <source>
        <strain evidence="2 3">10Alg115</strain>
    </source>
</reference>
<keyword evidence="1" id="KW-0812">Transmembrane</keyword>
<sequence length="243" mass="26949">MYTILTIIAAVLVVGLLAYLIVNKIPKGIRPIISILLWVLIAFLGYSIYTAIMAPIAFNKEKVKRYSKVIDNLKMIRDAELAHRQVTGVFTDKPGDLIKFIDTAKFAITETKNIVVQEQRGALSIDVEKRVVDTIGFKDVRADFAGRNYANMFDVPGTNAKFDLQTSTVEKVQGISASVFEAKVDKAIVLEGLNKDFIRQEKEALGGVDVRGEYITVGSLEDVKTGGNWPPSYDTAEDKDKEE</sequence>
<dbReference type="OrthoDB" id="1466422at2"/>